<comment type="caution">
    <text evidence="8">The sequence shown here is derived from an EMBL/GenBank/DDBJ whole genome shotgun (WGS) entry which is preliminary data.</text>
</comment>
<dbReference type="PANTHER" id="PTHR12297:SF3">
    <property type="entry name" value="HIG1 DOMAIN FAMILY MEMBER 1A"/>
    <property type="match status" value="1"/>
</dbReference>
<keyword evidence="2 6" id="KW-0812">Transmembrane</keyword>
<sequence length="114" mass="12974">MAQEATIAKQPELEWIQMKKDFDNERAHEEESAKEKFIRKFKQNPLVPIGCLATAGALSFGLYSFQKGERRMSQMMMRARILAQGFTVAALVVGVIYTLRNDAFKENKESKKSA</sequence>
<evidence type="ECO:0000259" key="7">
    <source>
        <dbReference type="PROSITE" id="PS51503"/>
    </source>
</evidence>
<dbReference type="Gene3D" id="6.10.140.1320">
    <property type="match status" value="1"/>
</dbReference>
<dbReference type="GO" id="GO:0031966">
    <property type="term" value="C:mitochondrial membrane"/>
    <property type="evidence" value="ECO:0007669"/>
    <property type="project" value="UniProtKB-SubCell"/>
</dbReference>
<comment type="subcellular location">
    <subcellularLocation>
        <location evidence="1">Mitochondrion membrane</location>
    </subcellularLocation>
</comment>
<reference evidence="8" key="1">
    <citation type="submission" date="2021-03" db="EMBL/GenBank/DDBJ databases">
        <title>Chromosome level genome of the anhydrobiotic midge Polypedilum vanderplanki.</title>
        <authorList>
            <person name="Yoshida Y."/>
            <person name="Kikawada T."/>
            <person name="Gusev O."/>
        </authorList>
    </citation>
    <scope>NUCLEOTIDE SEQUENCE</scope>
    <source>
        <strain evidence="8">NIAS01</strain>
        <tissue evidence="8">Whole body or cell culture</tissue>
    </source>
</reference>
<evidence type="ECO:0000256" key="3">
    <source>
        <dbReference type="ARBA" id="ARBA00022989"/>
    </source>
</evidence>
<dbReference type="AlphaFoldDB" id="A0A9J6CKF4"/>
<evidence type="ECO:0000313" key="9">
    <source>
        <dbReference type="Proteomes" id="UP001107558"/>
    </source>
</evidence>
<organism evidence="8 9">
    <name type="scientific">Polypedilum vanderplanki</name>
    <name type="common">Sleeping chironomid midge</name>
    <dbReference type="NCBI Taxonomy" id="319348"/>
    <lineage>
        <taxon>Eukaryota</taxon>
        <taxon>Metazoa</taxon>
        <taxon>Ecdysozoa</taxon>
        <taxon>Arthropoda</taxon>
        <taxon>Hexapoda</taxon>
        <taxon>Insecta</taxon>
        <taxon>Pterygota</taxon>
        <taxon>Neoptera</taxon>
        <taxon>Endopterygota</taxon>
        <taxon>Diptera</taxon>
        <taxon>Nematocera</taxon>
        <taxon>Chironomoidea</taxon>
        <taxon>Chironomidae</taxon>
        <taxon>Chironominae</taxon>
        <taxon>Polypedilum</taxon>
        <taxon>Polypedilum</taxon>
    </lineage>
</organism>
<dbReference type="PROSITE" id="PS51503">
    <property type="entry name" value="HIG1"/>
    <property type="match status" value="1"/>
</dbReference>
<proteinExistence type="predicted"/>
<keyword evidence="5 6" id="KW-0472">Membrane</keyword>
<dbReference type="OrthoDB" id="6604018at2759"/>
<dbReference type="InterPro" id="IPR007667">
    <property type="entry name" value="Hypoxia_induced_domain"/>
</dbReference>
<keyword evidence="3 6" id="KW-1133">Transmembrane helix</keyword>
<dbReference type="EMBL" id="JADBJN010000001">
    <property type="protein sequence ID" value="KAG5682721.1"/>
    <property type="molecule type" value="Genomic_DNA"/>
</dbReference>
<dbReference type="GO" id="GO:0097250">
    <property type="term" value="P:mitochondrial respirasome assembly"/>
    <property type="evidence" value="ECO:0007669"/>
    <property type="project" value="TreeGrafter"/>
</dbReference>
<feature type="transmembrane region" description="Helical" evidence="6">
    <location>
        <begin position="46"/>
        <end position="65"/>
    </location>
</feature>
<evidence type="ECO:0000256" key="1">
    <source>
        <dbReference type="ARBA" id="ARBA00004325"/>
    </source>
</evidence>
<keyword evidence="9" id="KW-1185">Reference proteome</keyword>
<keyword evidence="4" id="KW-0496">Mitochondrion</keyword>
<accession>A0A9J6CKF4</accession>
<protein>
    <recommendedName>
        <fullName evidence="7">HIG1 domain-containing protein</fullName>
    </recommendedName>
</protein>
<evidence type="ECO:0000256" key="2">
    <source>
        <dbReference type="ARBA" id="ARBA00022692"/>
    </source>
</evidence>
<evidence type="ECO:0000313" key="8">
    <source>
        <dbReference type="EMBL" id="KAG5682721.1"/>
    </source>
</evidence>
<evidence type="ECO:0000256" key="4">
    <source>
        <dbReference type="ARBA" id="ARBA00023128"/>
    </source>
</evidence>
<dbReference type="Pfam" id="PF04588">
    <property type="entry name" value="HIG_1_N"/>
    <property type="match status" value="1"/>
</dbReference>
<evidence type="ECO:0000256" key="5">
    <source>
        <dbReference type="ARBA" id="ARBA00023136"/>
    </source>
</evidence>
<dbReference type="PANTHER" id="PTHR12297">
    <property type="entry name" value="HYPOXIA-INDUCBILE GENE 1 HIG1 -RELATED"/>
    <property type="match status" value="1"/>
</dbReference>
<dbReference type="Proteomes" id="UP001107558">
    <property type="component" value="Chromosome 1"/>
</dbReference>
<evidence type="ECO:0000256" key="6">
    <source>
        <dbReference type="SAM" id="Phobius"/>
    </source>
</evidence>
<feature type="transmembrane region" description="Helical" evidence="6">
    <location>
        <begin position="77"/>
        <end position="99"/>
    </location>
</feature>
<name>A0A9J6CKF4_POLVA</name>
<feature type="domain" description="HIG1" evidence="7">
    <location>
        <begin position="18"/>
        <end position="109"/>
    </location>
</feature>
<dbReference type="InterPro" id="IPR050355">
    <property type="entry name" value="RCF1"/>
</dbReference>
<gene>
    <name evidence="8" type="ORF">PVAND_012055</name>
</gene>